<dbReference type="Pfam" id="PF21765">
    <property type="entry name" value="CUB_A2MG"/>
    <property type="match status" value="1"/>
</dbReference>
<dbReference type="InterPro" id="IPR041462">
    <property type="entry name" value="Bact_A2M_MG6"/>
</dbReference>
<dbReference type="EMBL" id="JACOFZ010000005">
    <property type="protein sequence ID" value="MBC3882322.1"/>
    <property type="molecule type" value="Genomic_DNA"/>
</dbReference>
<protein>
    <submittedName>
        <fullName evidence="6">Alpha-2-macroglobulin family protein</fullName>
    </submittedName>
</protein>
<dbReference type="Pfam" id="PF17973">
    <property type="entry name" value="bMG10"/>
    <property type="match status" value="1"/>
</dbReference>
<dbReference type="PANTHER" id="PTHR40094:SF1">
    <property type="entry name" value="UBIQUITIN DOMAIN-CONTAINING PROTEIN"/>
    <property type="match status" value="1"/>
</dbReference>
<name>A0A923HTJ6_9BURK</name>
<dbReference type="Pfam" id="PF01835">
    <property type="entry name" value="MG2"/>
    <property type="match status" value="1"/>
</dbReference>
<evidence type="ECO:0000259" key="5">
    <source>
        <dbReference type="SMART" id="SM01360"/>
    </source>
</evidence>
<dbReference type="Pfam" id="PF00207">
    <property type="entry name" value="A2M"/>
    <property type="match status" value="1"/>
</dbReference>
<feature type="domain" description="Alpha-2-macroglobulin" evidence="5">
    <location>
        <begin position="995"/>
        <end position="1084"/>
    </location>
</feature>
<dbReference type="RefSeq" id="WP_186916946.1">
    <property type="nucleotide sequence ID" value="NZ_JACOFZ010000005.1"/>
</dbReference>
<dbReference type="InterPro" id="IPR049120">
    <property type="entry name" value="A2M_bMG2"/>
</dbReference>
<dbReference type="Proteomes" id="UP000627446">
    <property type="component" value="Unassembled WGS sequence"/>
</dbReference>
<dbReference type="CDD" id="cd02891">
    <property type="entry name" value="A2M_like"/>
    <property type="match status" value="1"/>
</dbReference>
<feature type="compositionally biased region" description="Acidic residues" evidence="3">
    <location>
        <begin position="229"/>
        <end position="242"/>
    </location>
</feature>
<dbReference type="Pfam" id="PF17962">
    <property type="entry name" value="bMG6"/>
    <property type="match status" value="1"/>
</dbReference>
<evidence type="ECO:0000256" key="1">
    <source>
        <dbReference type="ARBA" id="ARBA00010556"/>
    </source>
</evidence>
<organism evidence="6 7">
    <name type="scientific">Undibacterium nitidum</name>
    <dbReference type="NCBI Taxonomy" id="2762298"/>
    <lineage>
        <taxon>Bacteria</taxon>
        <taxon>Pseudomonadati</taxon>
        <taxon>Pseudomonadota</taxon>
        <taxon>Betaproteobacteria</taxon>
        <taxon>Burkholderiales</taxon>
        <taxon>Oxalobacteraceae</taxon>
        <taxon>Undibacterium</taxon>
    </lineage>
</organism>
<proteinExistence type="inferred from homology"/>
<dbReference type="InterPro" id="IPR002890">
    <property type="entry name" value="MG2"/>
</dbReference>
<dbReference type="Gene3D" id="2.60.40.1930">
    <property type="match status" value="1"/>
</dbReference>
<dbReference type="GO" id="GO:0005615">
    <property type="term" value="C:extracellular space"/>
    <property type="evidence" value="ECO:0007669"/>
    <property type="project" value="InterPro"/>
</dbReference>
<evidence type="ECO:0000313" key="6">
    <source>
        <dbReference type="EMBL" id="MBC3882322.1"/>
    </source>
</evidence>
<dbReference type="PIRSF" id="PIRSF038980">
    <property type="entry name" value="A2M_bac"/>
    <property type="match status" value="1"/>
</dbReference>
<dbReference type="InterPro" id="IPR011626">
    <property type="entry name" value="Alpha-macroglobulin_TED"/>
</dbReference>
<evidence type="ECO:0000259" key="4">
    <source>
        <dbReference type="SMART" id="SM01359"/>
    </source>
</evidence>
<feature type="region of interest" description="Disordered" evidence="3">
    <location>
        <begin position="221"/>
        <end position="242"/>
    </location>
</feature>
<dbReference type="Gene3D" id="1.50.10.20">
    <property type="match status" value="1"/>
</dbReference>
<dbReference type="Pfam" id="PF11974">
    <property type="entry name" value="bMG3"/>
    <property type="match status" value="1"/>
</dbReference>
<evidence type="ECO:0000256" key="3">
    <source>
        <dbReference type="SAM" id="MobiDB-lite"/>
    </source>
</evidence>
<dbReference type="InterPro" id="IPR008930">
    <property type="entry name" value="Terpenoid_cyclase/PrenylTrfase"/>
</dbReference>
<dbReference type="SUPFAM" id="SSF48239">
    <property type="entry name" value="Terpenoid cyclases/Protein prenyltransferases"/>
    <property type="match status" value="1"/>
</dbReference>
<dbReference type="InterPro" id="IPR041246">
    <property type="entry name" value="Bact_MG10"/>
</dbReference>
<reference evidence="6" key="1">
    <citation type="submission" date="2020-08" db="EMBL/GenBank/DDBJ databases">
        <title>Novel species isolated from subtropical streams in China.</title>
        <authorList>
            <person name="Lu H."/>
        </authorList>
    </citation>
    <scope>NUCLEOTIDE SEQUENCE</scope>
    <source>
        <strain evidence="6">LX22W</strain>
    </source>
</reference>
<dbReference type="InterPro" id="IPR051802">
    <property type="entry name" value="YfhM-like"/>
</dbReference>
<keyword evidence="7" id="KW-1185">Reference proteome</keyword>
<comment type="caution">
    <text evidence="6">The sequence shown here is derived from an EMBL/GenBank/DDBJ whole genome shotgun (WGS) entry which is preliminary data.</text>
</comment>
<dbReference type="InterPro" id="IPR041203">
    <property type="entry name" value="Bact_A2M_MG5"/>
</dbReference>
<dbReference type="InterPro" id="IPR047565">
    <property type="entry name" value="Alpha-macroglob_thiol-ester_cl"/>
</dbReference>
<dbReference type="Pfam" id="PF17972">
    <property type="entry name" value="bMG5"/>
    <property type="match status" value="1"/>
</dbReference>
<dbReference type="InterPro" id="IPR011625">
    <property type="entry name" value="A2M_N_BRD"/>
</dbReference>
<comment type="similarity">
    <text evidence="1">Belongs to the protease inhibitor I39 (alpha-2-macroglobulin) family. Bacterial alpha-2-macroglobulin subfamily.</text>
</comment>
<dbReference type="InterPro" id="IPR001599">
    <property type="entry name" value="Macroglobln_a2"/>
</dbReference>
<dbReference type="Pfam" id="PF07678">
    <property type="entry name" value="TED_complement"/>
    <property type="match status" value="1"/>
</dbReference>
<evidence type="ECO:0000256" key="2">
    <source>
        <dbReference type="ARBA" id="ARBA00022729"/>
    </source>
</evidence>
<sequence length="1707" mass="187789">MPQFSKKTLGIVLLSTAVAAAGAGAWWFKKHKSTRAVGGDAIVSNPDGPFVVNSCIARLHDDKPALAVMFSDNVDTDQALDKLIEVSDLGDTKAKGNKPAQAASASAASKASELVKGGWIVSDNPHVLLFPYVKAGHQYRINLSANVASDKTKKLDQAHTCEVLSDEMAPSYFFASKGTVLPAGLNGGLPVVTVNIPEVDVEFLRISPEKTPKFIDMVVGKPRKSSNAESEEESDSTEAEGEGEGDYYYDYYGSRNKFKGQTSGWQLNALQGIAQSVYNNRFVTNEVPNSRKVSFLPVEKINELKEPGIYVAVMRRPGYYDYDYQVTYFYVSDIGLHVRRQVKQTDVFTTSLKEGKAQGGIELEVLGDEGKVLLRGKTDGDGHGVLPGLPANARLLLAKRGKEVSMIALQEPGLDLAEFDIGGHLPRDAKLFAWSGRDLYRPGEKFVVSMMARSAEGVALPPTPIKVDLKKPSGDVVSSSVWQPNSKTPGYLQNHIDLPPDADTGRWSLEFRADPSAKRADTIYTFQVEEFLPERMKLSLKSDSTPLGVNDDFSVAVQGDYLYGAPAAGNRLLGSVAQERTRNPVAKEWPGFIFGDFADDANKSRAELEESALDDGGKANVDVPYTANAKSALKVRASFSLLESGGRPVVRSIERIWWPAKAMLAVRPAFDSDVAREGSMAEFEVVRVNQSGKFEALKQAPFKLVREDRQYYWRYDAGRGWHSGYSEAEETVHSGAIELKNRAKLTVPVTWGTYRLEIVDPETNLVLRYRFYAGWNAQDSESVGNRPDRVRLQLEGAPAKPGNDVKLKIVPPHDGEALVLVEADKVLWSKRVAVSTEGTTVSIPIDKNWNRSDMYVSTVVFRPGSQGDKVTPARAVGLTWLPLAREARKLKVNVNVPAQIEPEKRLVAKVKVENAGGKKAMVTVSAVDVGILNITNFKTPDPFDFFFGKHRFGAELSDLYGKLIERLDGSVGKIKWGGDAGKRDTKSMPKKVKLVDLFSGPVQLNDKGEADVPLNIPDFNGTLRVMVVASTEEAYGSTEKEVVVSAPIVAEIAMPRFIGPGDSSTFALDVTNMMSAEQSISIKLSSDKLLKIADGERNIKLTPKQRNILRFNVEPTEPYGLSRISLDVKTAGTKPVVIHREFALQIQPPVPREQDARRIRIEPGATQKLDAAMVERFYRGSATLSVAMSNRPPLNVRSIVQGLLDYPYGCLEQTTSAAYPHVFIDEEGAKAVGLKPHTREQRAKFIEGAIARIAGMQGAEGGFRLWNGTDGSYEVWLTPYVTSFLADAREAGFNVPEEMTKRAQKWMTDKLNGAANQFSPLPAAVKPDANGRYDWRDYDLIRNSHQRFAELAHIGYMLARDQKASLASLRLLHDSYRDRAKSPLPLVHLGLALQMMGDQKRADVAFNDAMTKPYGIRSDWEWDWLGDYGTAVRDQAMSYALMLRHKIAHPQRETMLTNLADRLGKPRGYFSTQERIALFLAARAAGGTVTDPWEAIVKTADGSTTLTSKNSESRSFDPSLALKGISIENKGSNPLWIEVEASGFPTKAPMASSDKITLERKWFTVAGKPWSGGSLKTGDMLIARVTAKSKQVIEDAMIIDHIPAGLEVENMNLSQGPQAGEFSIDGVNVGNAMSDSRIKHQEYRDDRFVAAVRLNGDTVQLFYMLRVVTPGRFRVPATYAEDMYRPDIRAYGVAPEPVTVVDPRGAK</sequence>
<dbReference type="Pfam" id="PF07703">
    <property type="entry name" value="A2M_BRD"/>
    <property type="match status" value="1"/>
</dbReference>
<feature type="domain" description="Alpha-2-macroglobulin bait region" evidence="4">
    <location>
        <begin position="790"/>
        <end position="934"/>
    </location>
</feature>
<keyword evidence="2" id="KW-0732">Signal</keyword>
<dbReference type="InterPro" id="IPR049122">
    <property type="entry name" value="A2MG_CUB"/>
</dbReference>
<accession>A0A923HTJ6</accession>
<dbReference type="InterPro" id="IPR021868">
    <property type="entry name" value="Alpha_2_Macroglob_MG3"/>
</dbReference>
<dbReference type="SMART" id="SM01360">
    <property type="entry name" value="A2M"/>
    <property type="match status" value="1"/>
</dbReference>
<dbReference type="SMART" id="SM01419">
    <property type="entry name" value="Thiol-ester_cl"/>
    <property type="match status" value="1"/>
</dbReference>
<dbReference type="GO" id="GO:0004866">
    <property type="term" value="F:endopeptidase inhibitor activity"/>
    <property type="evidence" value="ECO:0007669"/>
    <property type="project" value="InterPro"/>
</dbReference>
<dbReference type="InterPro" id="IPR026284">
    <property type="entry name" value="A2MG_proteobact"/>
</dbReference>
<dbReference type="Pfam" id="PF21142">
    <property type="entry name" value="A2M_bMG2"/>
    <property type="match status" value="1"/>
</dbReference>
<dbReference type="SMART" id="SM01359">
    <property type="entry name" value="A2M_N_2"/>
    <property type="match status" value="1"/>
</dbReference>
<evidence type="ECO:0000313" key="7">
    <source>
        <dbReference type="Proteomes" id="UP000627446"/>
    </source>
</evidence>
<dbReference type="PANTHER" id="PTHR40094">
    <property type="entry name" value="ALPHA-2-MACROGLOBULIN HOMOLOG"/>
    <property type="match status" value="1"/>
</dbReference>
<gene>
    <name evidence="6" type="ORF">H8K36_13100</name>
</gene>